<proteinExistence type="predicted"/>
<keyword evidence="3" id="KW-1185">Reference proteome</keyword>
<name>A0A2S5T2B0_9BURK</name>
<dbReference type="Proteomes" id="UP000294772">
    <property type="component" value="Unassembled WGS sequence"/>
</dbReference>
<evidence type="ECO:0000313" key="1">
    <source>
        <dbReference type="EMBL" id="PPE69113.1"/>
    </source>
</evidence>
<dbReference type="EMBL" id="PSNY01000015">
    <property type="protein sequence ID" value="PPE69113.1"/>
    <property type="molecule type" value="Genomic_DNA"/>
</dbReference>
<evidence type="ECO:0000313" key="3">
    <source>
        <dbReference type="Proteomes" id="UP000239406"/>
    </source>
</evidence>
<gene>
    <name evidence="1" type="ORF">C1702_13780</name>
    <name evidence="2" type="ORF">EV676_103322</name>
</gene>
<dbReference type="EMBL" id="SLXF01000003">
    <property type="protein sequence ID" value="TCP08289.1"/>
    <property type="molecule type" value="Genomic_DNA"/>
</dbReference>
<comment type="caution">
    <text evidence="1">The sequence shown here is derived from an EMBL/GenBank/DDBJ whole genome shotgun (WGS) entry which is preliminary data.</text>
</comment>
<evidence type="ECO:0000313" key="4">
    <source>
        <dbReference type="Proteomes" id="UP000294772"/>
    </source>
</evidence>
<dbReference type="AlphaFoldDB" id="A0A2S5T2B0"/>
<reference evidence="1 3" key="1">
    <citation type="submission" date="2018-02" db="EMBL/GenBank/DDBJ databases">
        <title>Reclassifiation of [Polyangium] brachysporum DSM 7029 as Guopingzhaonella breviflexa gen. nov., sp. nov., a member of the family Comamonadaceae.</title>
        <authorList>
            <person name="Tang B."/>
        </authorList>
    </citation>
    <scope>NUCLEOTIDE SEQUENCE [LARGE SCALE GENOMIC DNA]</scope>
    <source>
        <strain evidence="1 3">DSM 15344</strain>
    </source>
</reference>
<dbReference type="OrthoDB" id="9182769at2"/>
<dbReference type="Proteomes" id="UP000239406">
    <property type="component" value="Unassembled WGS sequence"/>
</dbReference>
<dbReference type="RefSeq" id="WP_104358290.1">
    <property type="nucleotide sequence ID" value="NZ_CALFFA010000006.1"/>
</dbReference>
<evidence type="ECO:0000313" key="2">
    <source>
        <dbReference type="EMBL" id="TCP08289.1"/>
    </source>
</evidence>
<protein>
    <submittedName>
        <fullName evidence="1">Uncharacterized protein</fullName>
    </submittedName>
</protein>
<accession>A0A2S5T2B0</accession>
<reference evidence="2 4" key="2">
    <citation type="submission" date="2019-03" db="EMBL/GenBank/DDBJ databases">
        <title>Genomic Encyclopedia of Type Strains, Phase IV (KMG-IV): sequencing the most valuable type-strain genomes for metagenomic binning, comparative biology and taxonomic classification.</title>
        <authorList>
            <person name="Goeker M."/>
        </authorList>
    </citation>
    <scope>NUCLEOTIDE SEQUENCE [LARGE SCALE GENOMIC DNA]</scope>
    <source>
        <strain evidence="2 4">DSM 15264</strain>
    </source>
</reference>
<sequence>MKLPELAAAAQRLRTPPRPSNFRTTACLATYPWLLATARDLGSDPWAWFCRVAVMTYGWMPRVLRLDLQHARAAAQALHAAREATPATMRQLDIAPIASSVRSVVGASKMLHFVNPQVYPIWDSRIEAMRLGGAAGMAHMGIADHYWRYCDDVHRLRGEAGFRDFHAQMQAALDARLRREGLPAYAITEVRAIELAASELSADHDEG</sequence>
<organism evidence="1 3">
    <name type="scientific">Caldimonas thermodepolymerans</name>
    <dbReference type="NCBI Taxonomy" id="215580"/>
    <lineage>
        <taxon>Bacteria</taxon>
        <taxon>Pseudomonadati</taxon>
        <taxon>Pseudomonadota</taxon>
        <taxon>Betaproteobacteria</taxon>
        <taxon>Burkholderiales</taxon>
        <taxon>Sphaerotilaceae</taxon>
        <taxon>Caldimonas</taxon>
    </lineage>
</organism>